<gene>
    <name evidence="2" type="ORF">H9657_04060</name>
</gene>
<dbReference type="Proteomes" id="UP000604241">
    <property type="component" value="Unassembled WGS sequence"/>
</dbReference>
<dbReference type="InterPro" id="IPR058061">
    <property type="entry name" value="SCO4848-like"/>
</dbReference>
<name>A0ABR8QAJ4_9CELL</name>
<sequence length="72" mass="7825">MELPLVWSLVLVAAGAWNLVVWPQFWQRVSADPRARDAEGNVTRFFTVHLVLVSVSLALGVAVGVLGVLTLL</sequence>
<reference evidence="2 3" key="1">
    <citation type="submission" date="2020-08" db="EMBL/GenBank/DDBJ databases">
        <title>A Genomic Blueprint of the Chicken Gut Microbiome.</title>
        <authorList>
            <person name="Gilroy R."/>
            <person name="Ravi A."/>
            <person name="Getino M."/>
            <person name="Pursley I."/>
            <person name="Horton D.L."/>
            <person name="Alikhan N.-F."/>
            <person name="Baker D."/>
            <person name="Gharbi K."/>
            <person name="Hall N."/>
            <person name="Watson M."/>
            <person name="Adriaenssens E.M."/>
            <person name="Foster-Nyarko E."/>
            <person name="Jarju S."/>
            <person name="Secka A."/>
            <person name="Antonio M."/>
            <person name="Oren A."/>
            <person name="Chaudhuri R."/>
            <person name="La Ragione R.M."/>
            <person name="Hildebrand F."/>
            <person name="Pallen M.J."/>
        </authorList>
    </citation>
    <scope>NUCLEOTIDE SEQUENCE [LARGE SCALE GENOMIC DNA]</scope>
    <source>
        <strain evidence="2 3">Sa3CUA2</strain>
    </source>
</reference>
<feature type="transmembrane region" description="Helical" evidence="1">
    <location>
        <begin position="6"/>
        <end position="25"/>
    </location>
</feature>
<keyword evidence="3" id="KW-1185">Reference proteome</keyword>
<feature type="transmembrane region" description="Helical" evidence="1">
    <location>
        <begin position="46"/>
        <end position="69"/>
    </location>
</feature>
<dbReference type="EMBL" id="JACSQV010000002">
    <property type="protein sequence ID" value="MBD7917453.1"/>
    <property type="molecule type" value="Genomic_DNA"/>
</dbReference>
<evidence type="ECO:0000313" key="3">
    <source>
        <dbReference type="Proteomes" id="UP000604241"/>
    </source>
</evidence>
<dbReference type="RefSeq" id="WP_191780556.1">
    <property type="nucleotide sequence ID" value="NZ_JACSQV010000002.1"/>
</dbReference>
<keyword evidence="1" id="KW-0472">Membrane</keyword>
<accession>A0ABR8QAJ4</accession>
<keyword evidence="1" id="KW-1133">Transmembrane helix</keyword>
<evidence type="ECO:0000256" key="1">
    <source>
        <dbReference type="SAM" id="Phobius"/>
    </source>
</evidence>
<organism evidence="2 3">
    <name type="scientific">Cellulomonas avistercoris</name>
    <dbReference type="NCBI Taxonomy" id="2762242"/>
    <lineage>
        <taxon>Bacteria</taxon>
        <taxon>Bacillati</taxon>
        <taxon>Actinomycetota</taxon>
        <taxon>Actinomycetes</taxon>
        <taxon>Micrococcales</taxon>
        <taxon>Cellulomonadaceae</taxon>
        <taxon>Cellulomonas</taxon>
    </lineage>
</organism>
<dbReference type="Pfam" id="PF26606">
    <property type="entry name" value="SCO4848"/>
    <property type="match status" value="1"/>
</dbReference>
<evidence type="ECO:0008006" key="4">
    <source>
        <dbReference type="Google" id="ProtNLM"/>
    </source>
</evidence>
<comment type="caution">
    <text evidence="2">The sequence shown here is derived from an EMBL/GenBank/DDBJ whole genome shotgun (WGS) entry which is preliminary data.</text>
</comment>
<protein>
    <recommendedName>
        <fullName evidence="4">Integral membrane protein</fullName>
    </recommendedName>
</protein>
<keyword evidence="1" id="KW-0812">Transmembrane</keyword>
<evidence type="ECO:0000313" key="2">
    <source>
        <dbReference type="EMBL" id="MBD7917453.1"/>
    </source>
</evidence>
<proteinExistence type="predicted"/>
<dbReference type="NCBIfam" id="NF046117">
    <property type="entry name" value="SCO4848_fam"/>
    <property type="match status" value="1"/>
</dbReference>